<accession>A0AAF5PZR2</accession>
<feature type="transmembrane region" description="Helical" evidence="1">
    <location>
        <begin position="21"/>
        <end position="40"/>
    </location>
</feature>
<keyword evidence="1" id="KW-1133">Transmembrane helix</keyword>
<evidence type="ECO:0000313" key="3">
    <source>
        <dbReference type="WBParaSite" id="mrna-Wban_07690"/>
    </source>
</evidence>
<organism evidence="2 3">
    <name type="scientific">Wuchereria bancrofti</name>
    <dbReference type="NCBI Taxonomy" id="6293"/>
    <lineage>
        <taxon>Eukaryota</taxon>
        <taxon>Metazoa</taxon>
        <taxon>Ecdysozoa</taxon>
        <taxon>Nematoda</taxon>
        <taxon>Chromadorea</taxon>
        <taxon>Rhabditida</taxon>
        <taxon>Spirurina</taxon>
        <taxon>Spiruromorpha</taxon>
        <taxon>Filarioidea</taxon>
        <taxon>Onchocercidae</taxon>
        <taxon>Wuchereria</taxon>
    </lineage>
</organism>
<name>A0AAF5PZR2_WUCBA</name>
<sequence length="72" mass="8165">MQHAVPFVQLRAPERHTCYQLRVLALLQFTTNIMSYVVYFEGKLLYLQLNCLYEPGKLPVVGAGIGLYSSSN</sequence>
<reference evidence="2" key="1">
    <citation type="submission" date="2015-03" db="EMBL/GenBank/DDBJ databases">
        <title>Wuchereria bancrofti Genome Sequencing Papua New Guinea Strain.</title>
        <authorList>
            <person name="Small S.T."/>
            <person name="Serre D."/>
            <person name="Zimmerman P.A."/>
        </authorList>
    </citation>
    <scope>NUCLEOTIDE SEQUENCE [LARGE SCALE GENOMIC DNA]</scope>
    <source>
        <strain evidence="2">pt0022</strain>
    </source>
</reference>
<dbReference type="WBParaSite" id="mrna-Wban_07690">
    <property type="protein sequence ID" value="mrna-Wban_07690"/>
    <property type="gene ID" value="Wban_07690"/>
</dbReference>
<proteinExistence type="predicted"/>
<evidence type="ECO:0000313" key="2">
    <source>
        <dbReference type="Proteomes" id="UP000093561"/>
    </source>
</evidence>
<keyword evidence="1" id="KW-0472">Membrane</keyword>
<protein>
    <submittedName>
        <fullName evidence="3">Uncharacterized protein</fullName>
    </submittedName>
</protein>
<reference evidence="3" key="3">
    <citation type="submission" date="2024-02" db="UniProtKB">
        <authorList>
            <consortium name="WormBaseParasite"/>
        </authorList>
    </citation>
    <scope>IDENTIFICATION</scope>
    <source>
        <strain evidence="3">pt0022</strain>
    </source>
</reference>
<keyword evidence="1" id="KW-0812">Transmembrane</keyword>
<dbReference type="AlphaFoldDB" id="A0AAF5PZR2"/>
<evidence type="ECO:0000256" key="1">
    <source>
        <dbReference type="SAM" id="Phobius"/>
    </source>
</evidence>
<dbReference type="Proteomes" id="UP000093561">
    <property type="component" value="Unassembled WGS sequence"/>
</dbReference>
<reference evidence="2" key="2">
    <citation type="journal article" date="2016" name="Mol. Ecol.">
        <title>Population genomics of the filarial nematode parasite Wuchereria bancrofti from mosquitoes.</title>
        <authorList>
            <person name="Small S.T."/>
            <person name="Reimer L.J."/>
            <person name="Tisch D.J."/>
            <person name="King C.L."/>
            <person name="Christensen B.M."/>
            <person name="Siba P.M."/>
            <person name="Kazura J.W."/>
            <person name="Serre D."/>
            <person name="Zimmerman P.A."/>
        </authorList>
    </citation>
    <scope>NUCLEOTIDE SEQUENCE</scope>
    <source>
        <strain evidence="2">pt0022</strain>
    </source>
</reference>